<organism evidence="5">
    <name type="scientific">bioreactor metagenome</name>
    <dbReference type="NCBI Taxonomy" id="1076179"/>
    <lineage>
        <taxon>unclassified sequences</taxon>
        <taxon>metagenomes</taxon>
        <taxon>ecological metagenomes</taxon>
    </lineage>
</organism>
<dbReference type="InterPro" id="IPR039420">
    <property type="entry name" value="WalR-like"/>
</dbReference>
<dbReference type="EMBL" id="VSSQ01143066">
    <property type="protein sequence ID" value="MPN63506.1"/>
    <property type="molecule type" value="Genomic_DNA"/>
</dbReference>
<dbReference type="GO" id="GO:0000976">
    <property type="term" value="F:transcription cis-regulatory region binding"/>
    <property type="evidence" value="ECO:0007669"/>
    <property type="project" value="TreeGrafter"/>
</dbReference>
<sequence length="91" mass="11094">MLHQDRNEVWKDGEELNLTDKEYQILRLMLAYRGRLFSAQNIFESIWEEPFYYSSSNTVMVHIRRLREKIEEDPQEPTLLKTLWGKGYRIE</sequence>
<dbReference type="InterPro" id="IPR001867">
    <property type="entry name" value="OmpR/PhoB-type_DNA-bd"/>
</dbReference>
<dbReference type="PANTHER" id="PTHR48111">
    <property type="entry name" value="REGULATOR OF RPOS"/>
    <property type="match status" value="1"/>
</dbReference>
<evidence type="ECO:0000256" key="1">
    <source>
        <dbReference type="ARBA" id="ARBA00022553"/>
    </source>
</evidence>
<dbReference type="InterPro" id="IPR036388">
    <property type="entry name" value="WH-like_DNA-bd_sf"/>
</dbReference>
<dbReference type="PROSITE" id="PS51755">
    <property type="entry name" value="OMPR_PHOB"/>
    <property type="match status" value="1"/>
</dbReference>
<feature type="domain" description="OmpR/PhoB-type" evidence="4">
    <location>
        <begin position="1"/>
        <end position="91"/>
    </location>
</feature>
<keyword evidence="1" id="KW-0597">Phosphoprotein</keyword>
<dbReference type="FunFam" id="1.10.10.10:FF:000018">
    <property type="entry name" value="DNA-binding response regulator ResD"/>
    <property type="match status" value="1"/>
</dbReference>
<dbReference type="Gene3D" id="1.10.10.10">
    <property type="entry name" value="Winged helix-like DNA-binding domain superfamily/Winged helix DNA-binding domain"/>
    <property type="match status" value="1"/>
</dbReference>
<gene>
    <name evidence="5" type="primary">regX3_75</name>
    <name evidence="5" type="ORF">SDC9_211270</name>
</gene>
<dbReference type="SUPFAM" id="SSF46894">
    <property type="entry name" value="C-terminal effector domain of the bipartite response regulators"/>
    <property type="match status" value="1"/>
</dbReference>
<evidence type="ECO:0000313" key="5">
    <source>
        <dbReference type="EMBL" id="MPN63506.1"/>
    </source>
</evidence>
<comment type="caution">
    <text evidence="5">The sequence shown here is derived from an EMBL/GenBank/DDBJ whole genome shotgun (WGS) entry which is preliminary data.</text>
</comment>
<protein>
    <submittedName>
        <fullName evidence="5">Sensory transduction protein regX3</fullName>
    </submittedName>
</protein>
<name>A0A645JJ99_9ZZZZ</name>
<dbReference type="AlphaFoldDB" id="A0A645JJ99"/>
<evidence type="ECO:0000256" key="2">
    <source>
        <dbReference type="ARBA" id="ARBA00023012"/>
    </source>
</evidence>
<dbReference type="PANTHER" id="PTHR48111:SF2">
    <property type="entry name" value="RESPONSE REGULATOR SAER"/>
    <property type="match status" value="1"/>
</dbReference>
<dbReference type="SMART" id="SM00862">
    <property type="entry name" value="Trans_reg_C"/>
    <property type="match status" value="1"/>
</dbReference>
<dbReference type="InterPro" id="IPR016032">
    <property type="entry name" value="Sig_transdc_resp-reg_C-effctor"/>
</dbReference>
<evidence type="ECO:0000256" key="3">
    <source>
        <dbReference type="ARBA" id="ARBA00023125"/>
    </source>
</evidence>
<keyword evidence="2" id="KW-0902">Two-component regulatory system</keyword>
<dbReference type="CDD" id="cd00383">
    <property type="entry name" value="trans_reg_C"/>
    <property type="match status" value="1"/>
</dbReference>
<dbReference type="GO" id="GO:0032993">
    <property type="term" value="C:protein-DNA complex"/>
    <property type="evidence" value="ECO:0007669"/>
    <property type="project" value="TreeGrafter"/>
</dbReference>
<dbReference type="GO" id="GO:0005829">
    <property type="term" value="C:cytosol"/>
    <property type="evidence" value="ECO:0007669"/>
    <property type="project" value="TreeGrafter"/>
</dbReference>
<dbReference type="GO" id="GO:0006355">
    <property type="term" value="P:regulation of DNA-templated transcription"/>
    <property type="evidence" value="ECO:0007669"/>
    <property type="project" value="InterPro"/>
</dbReference>
<dbReference type="Pfam" id="PF00486">
    <property type="entry name" value="Trans_reg_C"/>
    <property type="match status" value="1"/>
</dbReference>
<keyword evidence="3" id="KW-0238">DNA-binding</keyword>
<evidence type="ECO:0000259" key="4">
    <source>
        <dbReference type="PROSITE" id="PS51755"/>
    </source>
</evidence>
<accession>A0A645JJ99</accession>
<proteinExistence type="predicted"/>
<dbReference type="GO" id="GO:0000156">
    <property type="term" value="F:phosphorelay response regulator activity"/>
    <property type="evidence" value="ECO:0007669"/>
    <property type="project" value="TreeGrafter"/>
</dbReference>
<reference evidence="5" key="1">
    <citation type="submission" date="2019-08" db="EMBL/GenBank/DDBJ databases">
        <authorList>
            <person name="Kucharzyk K."/>
            <person name="Murdoch R.W."/>
            <person name="Higgins S."/>
            <person name="Loffler F."/>
        </authorList>
    </citation>
    <scope>NUCLEOTIDE SEQUENCE</scope>
</reference>